<sequence>MKQKQKKVYVVPHSHWDREWYFTIEDSNLLLVENMDRLMEVMEKDPEYTGYVFDAQSSIIDEYLKIRPEEKERLSRLIADKRIFVGPWYTQADSLLVNRESLIRNLMYGTRIAEKMGHSLNVGYLPDIFGQNTYLPSMFKEFDIDYSVLQRGIYTDQLNGDLNFTWQSPDGESVKANNIYFGYGPGKFLSDDLQYMEERLLPILGKIADLNANTDNLLLPSGGDQVLVREHFPETVKKLNEIDDKHEYVLSDYETFMKDTWDEGDFKNVLQGELIATQKSRIHNTIRSQRYDIKKLNDMAEEKVIYELEPLASLASTLGFKYPQRWLDEMWKMLFDVHAHDSIGGCNSDDTNQEIVNRLAKVIRIADGCLNLLKKQITEAVSRKLGQDSIFVMFHLLPKAFQGSQKVVLFTKEKGFGVRDLNGNPVLFDVLNQEYISGGKTIVVTADGEKEVEAPGYYRNEVLLQNVKLPSMGYETFEVVEDEETEHVAPKVEDNRAIENENFRIYEEDGKLHVTVKTLNKTISDFVKFENVADAGDSYDFSPLAGDSPIYSREIESVYVEGGNAVEFMEVVHLLQVSKDLEERKVGDATGNLAVVTRFELREGENFIRVIHDIENEVKDHRVRVLLHTSVEAPDVSFGDQGFSLIQRPTVNPYMENWEKEKFAEAPVPIYPLENLAGVTNGELTSAVITKGIKEYELIKETGQLALTLFRSVGLLGRDNLAWRPGRASGINNKVVYTPDAQMQTKMSFEYAIMVTEGHDVKQLFNTVDEYRGHSVSYQKQGLNTFEERLDRFEIPYPVDILPARFSLFESEGDLFLSTMKKAHDDESIILRLFNPSEVAQTVVISSEHIQSVLQTKLNEKSVIDVKDEVTVTAKGYVTLKLRMKENV</sequence>
<dbReference type="GO" id="GO:0046872">
    <property type="term" value="F:metal ion binding"/>
    <property type="evidence" value="ECO:0007669"/>
    <property type="project" value="UniProtKB-KW"/>
</dbReference>
<name>A0A160IQI5_9BACL</name>
<dbReference type="SMART" id="SM00872">
    <property type="entry name" value="Alpha-mann_mid"/>
    <property type="match status" value="1"/>
</dbReference>
<dbReference type="InterPro" id="IPR000602">
    <property type="entry name" value="Glyco_hydro_38_N"/>
</dbReference>
<evidence type="ECO:0000313" key="7">
    <source>
        <dbReference type="Proteomes" id="UP000076623"/>
    </source>
</evidence>
<evidence type="ECO:0000256" key="2">
    <source>
        <dbReference type="ARBA" id="ARBA00022723"/>
    </source>
</evidence>
<keyword evidence="3" id="KW-0378">Hydrolase</keyword>
<dbReference type="InterPro" id="IPR011682">
    <property type="entry name" value="Glyco_hydro_38_C"/>
</dbReference>
<reference evidence="6 7" key="1">
    <citation type="submission" date="2016-04" db="EMBL/GenBank/DDBJ databases">
        <title>Complete genome sequence of Fictibacillus phosphorivorans G25-29, a strain toxic to nematodes.</title>
        <authorList>
            <person name="Zheng Z."/>
        </authorList>
    </citation>
    <scope>NUCLEOTIDE SEQUENCE [LARGE SCALE GENOMIC DNA]</scope>
    <source>
        <strain evidence="6 7">G25-29</strain>
    </source>
</reference>
<dbReference type="Gene3D" id="3.20.110.10">
    <property type="entry name" value="Glycoside hydrolase 38, N terminal domain"/>
    <property type="match status" value="1"/>
</dbReference>
<dbReference type="GO" id="GO:0004559">
    <property type="term" value="F:alpha-mannosidase activity"/>
    <property type="evidence" value="ECO:0007669"/>
    <property type="project" value="InterPro"/>
</dbReference>
<dbReference type="Pfam" id="PF09261">
    <property type="entry name" value="Alpha-mann_mid"/>
    <property type="match status" value="1"/>
</dbReference>
<gene>
    <name evidence="6" type="ORF">ABE65_018735</name>
</gene>
<dbReference type="GO" id="GO:0006013">
    <property type="term" value="P:mannose metabolic process"/>
    <property type="evidence" value="ECO:0007669"/>
    <property type="project" value="InterPro"/>
</dbReference>
<keyword evidence="4" id="KW-0326">Glycosidase</keyword>
<dbReference type="InterPro" id="IPR011330">
    <property type="entry name" value="Glyco_hydro/deAcase_b/a-brl"/>
</dbReference>
<dbReference type="PANTHER" id="PTHR46017:SF2">
    <property type="entry name" value="MANNOSYLGLYCERATE HYDROLASE"/>
    <property type="match status" value="1"/>
</dbReference>
<dbReference type="Pfam" id="PF01074">
    <property type="entry name" value="Glyco_hydro_38N"/>
    <property type="match status" value="1"/>
</dbReference>
<dbReference type="InterPro" id="IPR011013">
    <property type="entry name" value="Gal_mutarotase_sf_dom"/>
</dbReference>
<dbReference type="RefSeq" id="WP_066398327.1">
    <property type="nucleotide sequence ID" value="NZ_CP015378.1"/>
</dbReference>
<evidence type="ECO:0000256" key="3">
    <source>
        <dbReference type="ARBA" id="ARBA00022801"/>
    </source>
</evidence>
<dbReference type="SUPFAM" id="SSF88713">
    <property type="entry name" value="Glycoside hydrolase/deacetylase"/>
    <property type="match status" value="1"/>
</dbReference>
<keyword evidence="7" id="KW-1185">Reference proteome</keyword>
<dbReference type="GO" id="GO:0009313">
    <property type="term" value="P:oligosaccharide catabolic process"/>
    <property type="evidence" value="ECO:0007669"/>
    <property type="project" value="TreeGrafter"/>
</dbReference>
<evidence type="ECO:0000313" key="6">
    <source>
        <dbReference type="EMBL" id="ANC78723.1"/>
    </source>
</evidence>
<keyword evidence="2" id="KW-0479">Metal-binding</keyword>
<evidence type="ECO:0000259" key="5">
    <source>
        <dbReference type="SMART" id="SM00872"/>
    </source>
</evidence>
<dbReference type="InterPro" id="IPR027291">
    <property type="entry name" value="Glyco_hydro_38_N_sf"/>
</dbReference>
<accession>A0A160IQI5</accession>
<dbReference type="SUPFAM" id="SSF74650">
    <property type="entry name" value="Galactose mutarotase-like"/>
    <property type="match status" value="1"/>
</dbReference>
<dbReference type="InterPro" id="IPR041147">
    <property type="entry name" value="GH38_C"/>
</dbReference>
<dbReference type="AlphaFoldDB" id="A0A160IQI5"/>
<dbReference type="InterPro" id="IPR015341">
    <property type="entry name" value="Glyco_hydro_38_cen"/>
</dbReference>
<dbReference type="GO" id="GO:0030246">
    <property type="term" value="F:carbohydrate binding"/>
    <property type="evidence" value="ECO:0007669"/>
    <property type="project" value="InterPro"/>
</dbReference>
<dbReference type="SUPFAM" id="SSF88688">
    <property type="entry name" value="Families 57/38 glycoside transferase middle domain"/>
    <property type="match status" value="1"/>
</dbReference>
<dbReference type="InterPro" id="IPR037094">
    <property type="entry name" value="Glyco_hydro_38_cen_sf"/>
</dbReference>
<dbReference type="Pfam" id="PF07748">
    <property type="entry name" value="Glyco_hydro_38C"/>
    <property type="match status" value="1"/>
</dbReference>
<dbReference type="STRING" id="1221500.ABE65_018735"/>
<dbReference type="InterPro" id="IPR028995">
    <property type="entry name" value="Glyco_hydro_57/38_cen_sf"/>
</dbReference>
<proteinExistence type="inferred from homology"/>
<dbReference type="CDD" id="cd10815">
    <property type="entry name" value="GH38N_AMII_EcMngB_like"/>
    <property type="match status" value="1"/>
</dbReference>
<dbReference type="Pfam" id="PF17677">
    <property type="entry name" value="Glyco_hydro38C2"/>
    <property type="match status" value="1"/>
</dbReference>
<evidence type="ECO:0000256" key="4">
    <source>
        <dbReference type="ARBA" id="ARBA00023295"/>
    </source>
</evidence>
<feature type="domain" description="Glycoside hydrolase family 38 central" evidence="5">
    <location>
        <begin position="289"/>
        <end position="359"/>
    </location>
</feature>
<dbReference type="Gene3D" id="2.70.98.30">
    <property type="entry name" value="Golgi alpha-mannosidase II, domain 4"/>
    <property type="match status" value="1"/>
</dbReference>
<dbReference type="EMBL" id="CP015378">
    <property type="protein sequence ID" value="ANC78723.1"/>
    <property type="molecule type" value="Genomic_DNA"/>
</dbReference>
<organism evidence="6 7">
    <name type="scientific">Fictibacillus phosphorivorans</name>
    <dbReference type="NCBI Taxonomy" id="1221500"/>
    <lineage>
        <taxon>Bacteria</taxon>
        <taxon>Bacillati</taxon>
        <taxon>Bacillota</taxon>
        <taxon>Bacilli</taxon>
        <taxon>Bacillales</taxon>
        <taxon>Fictibacillaceae</taxon>
        <taxon>Fictibacillus</taxon>
    </lineage>
</organism>
<protein>
    <submittedName>
        <fullName evidence="6">Alpha-mannosidase</fullName>
    </submittedName>
</protein>
<evidence type="ECO:0000256" key="1">
    <source>
        <dbReference type="ARBA" id="ARBA00009792"/>
    </source>
</evidence>
<dbReference type="Proteomes" id="UP000076623">
    <property type="component" value="Chromosome"/>
</dbReference>
<dbReference type="Gene3D" id="1.20.1270.50">
    <property type="entry name" value="Glycoside hydrolase family 38, central domain"/>
    <property type="match status" value="1"/>
</dbReference>
<dbReference type="PANTHER" id="PTHR46017">
    <property type="entry name" value="ALPHA-MANNOSIDASE 2C1"/>
    <property type="match status" value="1"/>
</dbReference>
<dbReference type="KEGG" id="fpn:ABE65_018735"/>
<comment type="similarity">
    <text evidence="1">Belongs to the glycosyl hydrolase 38 family.</text>
</comment>